<dbReference type="InterPro" id="IPR036737">
    <property type="entry name" value="OmpA-like_sf"/>
</dbReference>
<dbReference type="Gene3D" id="3.30.1330.60">
    <property type="entry name" value="OmpA-like domain"/>
    <property type="match status" value="1"/>
</dbReference>
<dbReference type="AlphaFoldDB" id="A0A7V0IAP2"/>
<evidence type="ECO:0000256" key="1">
    <source>
        <dbReference type="ARBA" id="ARBA00004162"/>
    </source>
</evidence>
<dbReference type="PANTHER" id="PTHR30329">
    <property type="entry name" value="STATOR ELEMENT OF FLAGELLAR MOTOR COMPLEX"/>
    <property type="match status" value="1"/>
</dbReference>
<evidence type="ECO:0000256" key="4">
    <source>
        <dbReference type="ARBA" id="ARBA00022692"/>
    </source>
</evidence>
<evidence type="ECO:0000256" key="3">
    <source>
        <dbReference type="ARBA" id="ARBA00022475"/>
    </source>
</evidence>
<comment type="similarity">
    <text evidence="2">Belongs to the MotB family.</text>
</comment>
<reference evidence="9" key="1">
    <citation type="journal article" date="2020" name="mSystems">
        <title>Genome- and Community-Level Interaction Insights into Carbon Utilization and Element Cycling Functions of Hydrothermarchaeota in Hydrothermal Sediment.</title>
        <authorList>
            <person name="Zhou Z."/>
            <person name="Liu Y."/>
            <person name="Xu W."/>
            <person name="Pan J."/>
            <person name="Luo Z.H."/>
            <person name="Li M."/>
        </authorList>
    </citation>
    <scope>NUCLEOTIDE SEQUENCE [LARGE SCALE GENOMIC DNA]</scope>
    <source>
        <strain evidence="9">HyVt-113</strain>
    </source>
</reference>
<dbReference type="InterPro" id="IPR006665">
    <property type="entry name" value="OmpA-like"/>
</dbReference>
<organism evidence="9">
    <name type="scientific">Desulfofervidus auxilii</name>
    <dbReference type="NCBI Taxonomy" id="1621989"/>
    <lineage>
        <taxon>Bacteria</taxon>
        <taxon>Pseudomonadati</taxon>
        <taxon>Thermodesulfobacteriota</taxon>
        <taxon>Candidatus Desulfofervidia</taxon>
        <taxon>Candidatus Desulfofervidales</taxon>
        <taxon>Candidatus Desulfofervidaceae</taxon>
        <taxon>Candidatus Desulfofervidus</taxon>
    </lineage>
</organism>
<keyword evidence="6 7" id="KW-0472">Membrane</keyword>
<keyword evidence="4" id="KW-0812">Transmembrane</keyword>
<keyword evidence="9" id="KW-0966">Cell projection</keyword>
<dbReference type="InterPro" id="IPR050330">
    <property type="entry name" value="Bact_OuterMem_StrucFunc"/>
</dbReference>
<evidence type="ECO:0000259" key="8">
    <source>
        <dbReference type="PROSITE" id="PS51123"/>
    </source>
</evidence>
<name>A0A7V0IAP2_DESA2</name>
<dbReference type="SUPFAM" id="SSF103088">
    <property type="entry name" value="OmpA-like"/>
    <property type="match status" value="1"/>
</dbReference>
<dbReference type="EMBL" id="DQWQ01000109">
    <property type="protein sequence ID" value="HDD35655.1"/>
    <property type="molecule type" value="Genomic_DNA"/>
</dbReference>
<evidence type="ECO:0000256" key="7">
    <source>
        <dbReference type="PROSITE-ProRule" id="PRU00473"/>
    </source>
</evidence>
<dbReference type="InterPro" id="IPR025713">
    <property type="entry name" value="MotB-like_N_dom"/>
</dbReference>
<evidence type="ECO:0000256" key="5">
    <source>
        <dbReference type="ARBA" id="ARBA00022989"/>
    </source>
</evidence>
<proteinExistence type="inferred from homology"/>
<evidence type="ECO:0000313" key="9">
    <source>
        <dbReference type="EMBL" id="HDD35655.1"/>
    </source>
</evidence>
<evidence type="ECO:0000256" key="6">
    <source>
        <dbReference type="ARBA" id="ARBA00023136"/>
    </source>
</evidence>
<keyword evidence="3" id="KW-1003">Cell membrane</keyword>
<gene>
    <name evidence="9" type="ORF">ENF30_02515</name>
</gene>
<keyword evidence="9" id="KW-0969">Cilium</keyword>
<sequence>MAERDPNGWMLTYSDMMTLLLTFFVLLIAMSSFDVEKFKTYARSVGQSLLGGTGIGVFKRGGTGKIKFISHRKVLEQLRRGVPENIVAELTKDIEVIPTKDGWLFRLPVNLLFAPNSTEISLKAYPILEKIAFLLKKILADVEVKGHTDNQEKNKWELSIKRAAKVVRYFTEKKGLNPERFVLMGFADTRPLVPNINDRNRARNRRVEIIIKKKKFIIGS</sequence>
<keyword evidence="9" id="KW-0282">Flagellum</keyword>
<accession>A0A7V0IAP2</accession>
<dbReference type="CDD" id="cd07185">
    <property type="entry name" value="OmpA_C-like"/>
    <property type="match status" value="1"/>
</dbReference>
<dbReference type="Proteomes" id="UP000885706">
    <property type="component" value="Unassembled WGS sequence"/>
</dbReference>
<dbReference type="PANTHER" id="PTHR30329:SF21">
    <property type="entry name" value="LIPOPROTEIN YIAD-RELATED"/>
    <property type="match status" value="1"/>
</dbReference>
<dbReference type="Pfam" id="PF13677">
    <property type="entry name" value="MotB_plug"/>
    <property type="match status" value="1"/>
</dbReference>
<keyword evidence="5" id="KW-1133">Transmembrane helix</keyword>
<protein>
    <submittedName>
        <fullName evidence="9">Flagellar motor protein MotB</fullName>
    </submittedName>
</protein>
<feature type="domain" description="OmpA-like" evidence="8">
    <location>
        <begin position="100"/>
        <end position="215"/>
    </location>
</feature>
<dbReference type="Pfam" id="PF00691">
    <property type="entry name" value="OmpA"/>
    <property type="match status" value="1"/>
</dbReference>
<evidence type="ECO:0000256" key="2">
    <source>
        <dbReference type="ARBA" id="ARBA00008914"/>
    </source>
</evidence>
<comment type="caution">
    <text evidence="9">The sequence shown here is derived from an EMBL/GenBank/DDBJ whole genome shotgun (WGS) entry which is preliminary data.</text>
</comment>
<dbReference type="GO" id="GO:0005886">
    <property type="term" value="C:plasma membrane"/>
    <property type="evidence" value="ECO:0007669"/>
    <property type="project" value="UniProtKB-SubCell"/>
</dbReference>
<dbReference type="PROSITE" id="PS51123">
    <property type="entry name" value="OMPA_2"/>
    <property type="match status" value="1"/>
</dbReference>
<comment type="subcellular location">
    <subcellularLocation>
        <location evidence="1">Cell membrane</location>
        <topology evidence="1">Single-pass membrane protein</topology>
    </subcellularLocation>
</comment>